<organism evidence="2 3">
    <name type="scientific">Triticum turgidum subsp. durum</name>
    <name type="common">Durum wheat</name>
    <name type="synonym">Triticum durum</name>
    <dbReference type="NCBI Taxonomy" id="4567"/>
    <lineage>
        <taxon>Eukaryota</taxon>
        <taxon>Viridiplantae</taxon>
        <taxon>Streptophyta</taxon>
        <taxon>Embryophyta</taxon>
        <taxon>Tracheophyta</taxon>
        <taxon>Spermatophyta</taxon>
        <taxon>Magnoliopsida</taxon>
        <taxon>Liliopsida</taxon>
        <taxon>Poales</taxon>
        <taxon>Poaceae</taxon>
        <taxon>BOP clade</taxon>
        <taxon>Pooideae</taxon>
        <taxon>Triticodae</taxon>
        <taxon>Triticeae</taxon>
        <taxon>Triticinae</taxon>
        <taxon>Triticum</taxon>
    </lineage>
</organism>
<sequence>MEEAPKIIQQLCGKKLIFRFKLNDSNLTFGTQNYAVKRTFVPDDRLEMLYLNDKAEEELMDDDVDTMLMKKQNMPDKKDECTETNLPEQKKKGVRENKKQVKGKARNTMPEDEDEVRKARPRRTRMLSR</sequence>
<gene>
    <name evidence="2" type="ORF">TRITD_3Bv1G042000</name>
</gene>
<reference evidence="2 3" key="1">
    <citation type="submission" date="2017-09" db="EMBL/GenBank/DDBJ databases">
        <authorList>
            <consortium name="International Durum Wheat Genome Sequencing Consortium (IDWGSC)"/>
            <person name="Milanesi L."/>
        </authorList>
    </citation>
    <scope>NUCLEOTIDE SEQUENCE [LARGE SCALE GENOMIC DNA]</scope>
    <source>
        <strain evidence="3">cv. Svevo</strain>
    </source>
</reference>
<evidence type="ECO:0000313" key="3">
    <source>
        <dbReference type="Proteomes" id="UP000324705"/>
    </source>
</evidence>
<dbReference type="EMBL" id="LT934116">
    <property type="protein sequence ID" value="VAH73465.1"/>
    <property type="molecule type" value="Genomic_DNA"/>
</dbReference>
<dbReference type="AlphaFoldDB" id="A0A9R1Q9V2"/>
<protein>
    <submittedName>
        <fullName evidence="2">Uncharacterized protein</fullName>
    </submittedName>
</protein>
<dbReference type="Proteomes" id="UP000324705">
    <property type="component" value="Chromosome 3B"/>
</dbReference>
<name>A0A9R1Q9V2_TRITD</name>
<evidence type="ECO:0000313" key="2">
    <source>
        <dbReference type="EMBL" id="VAH73465.1"/>
    </source>
</evidence>
<dbReference type="Gramene" id="TRITD3Bv1G042000.1">
    <property type="protein sequence ID" value="TRITD3Bv1G042000.1"/>
    <property type="gene ID" value="TRITD3Bv1G042000"/>
</dbReference>
<evidence type="ECO:0000256" key="1">
    <source>
        <dbReference type="SAM" id="MobiDB-lite"/>
    </source>
</evidence>
<accession>A0A9R1Q9V2</accession>
<proteinExistence type="predicted"/>
<keyword evidence="3" id="KW-1185">Reference proteome</keyword>
<feature type="compositionally biased region" description="Basic residues" evidence="1">
    <location>
        <begin position="119"/>
        <end position="129"/>
    </location>
</feature>
<feature type="compositionally biased region" description="Basic and acidic residues" evidence="1">
    <location>
        <begin position="88"/>
        <end position="99"/>
    </location>
</feature>
<feature type="region of interest" description="Disordered" evidence="1">
    <location>
        <begin position="72"/>
        <end position="129"/>
    </location>
</feature>